<feature type="region of interest" description="Disordered" evidence="1">
    <location>
        <begin position="227"/>
        <end position="250"/>
    </location>
</feature>
<evidence type="ECO:0000256" key="1">
    <source>
        <dbReference type="SAM" id="MobiDB-lite"/>
    </source>
</evidence>
<accession>A0ABV9PP01</accession>
<name>A0ABV9PP01_9ACTN</name>
<reference evidence="4" key="1">
    <citation type="journal article" date="2019" name="Int. J. Syst. Evol. Microbiol.">
        <title>The Global Catalogue of Microorganisms (GCM) 10K type strain sequencing project: providing services to taxonomists for standard genome sequencing and annotation.</title>
        <authorList>
            <consortium name="The Broad Institute Genomics Platform"/>
            <consortium name="The Broad Institute Genome Sequencing Center for Infectious Disease"/>
            <person name="Wu L."/>
            <person name="Ma J."/>
        </authorList>
    </citation>
    <scope>NUCLEOTIDE SEQUENCE [LARGE SCALE GENOMIC DNA]</scope>
    <source>
        <strain evidence="4">JCM 11882</strain>
    </source>
</reference>
<comment type="caution">
    <text evidence="3">The sequence shown here is derived from an EMBL/GenBank/DDBJ whole genome shotgun (WGS) entry which is preliminary data.</text>
</comment>
<sequence length="250" mass="25197">MSTNTRRILRGGVAAIAATGLVAGAGLAGAQIPGGNTGGNVVKTDSDALLVGVHDVEPNAAQVTGTIQNTTGNIFRCAVPAGDGVEYPGQVTTAQVVTLAMEYYAQNIYSGADGFDIPMAGEVQTGSLDDILPGGGSSNLFGSSGEDDVNVTTAQQEARVAGRVGDPRVGNSALFNVAAGQTVDWTAQLTVSSTGDRGEWQAAAMFYCIDQVTDAHYVFAGYEGLTPGEAPESEAVPDSSGSLSSGSLGS</sequence>
<dbReference type="Proteomes" id="UP001595836">
    <property type="component" value="Unassembled WGS sequence"/>
</dbReference>
<evidence type="ECO:0000256" key="2">
    <source>
        <dbReference type="SAM" id="SignalP"/>
    </source>
</evidence>
<organism evidence="3 4">
    <name type="scientific">Dietzia aurantiaca</name>
    <dbReference type="NCBI Taxonomy" id="983873"/>
    <lineage>
        <taxon>Bacteria</taxon>
        <taxon>Bacillati</taxon>
        <taxon>Actinomycetota</taxon>
        <taxon>Actinomycetes</taxon>
        <taxon>Mycobacteriales</taxon>
        <taxon>Dietziaceae</taxon>
        <taxon>Dietzia</taxon>
    </lineage>
</organism>
<evidence type="ECO:0000313" key="4">
    <source>
        <dbReference type="Proteomes" id="UP001595836"/>
    </source>
</evidence>
<dbReference type="RefSeq" id="WP_344993607.1">
    <property type="nucleotide sequence ID" value="NZ_BAABCD010000022.1"/>
</dbReference>
<feature type="chain" id="PRO_5045102460" evidence="2">
    <location>
        <begin position="31"/>
        <end position="250"/>
    </location>
</feature>
<keyword evidence="2" id="KW-0732">Signal</keyword>
<feature type="compositionally biased region" description="Low complexity" evidence="1">
    <location>
        <begin position="239"/>
        <end position="250"/>
    </location>
</feature>
<keyword evidence="4" id="KW-1185">Reference proteome</keyword>
<evidence type="ECO:0000313" key="3">
    <source>
        <dbReference type="EMBL" id="MFC4754862.1"/>
    </source>
</evidence>
<dbReference type="EMBL" id="JBHSHP010000021">
    <property type="protein sequence ID" value="MFC4754862.1"/>
    <property type="molecule type" value="Genomic_DNA"/>
</dbReference>
<feature type="signal peptide" evidence="2">
    <location>
        <begin position="1"/>
        <end position="30"/>
    </location>
</feature>
<protein>
    <submittedName>
        <fullName evidence="3">Uncharacterized protein</fullName>
    </submittedName>
</protein>
<proteinExistence type="predicted"/>
<gene>
    <name evidence="3" type="ORF">ACFO7U_08715</name>
</gene>